<evidence type="ECO:0000259" key="2">
    <source>
        <dbReference type="Pfam" id="PF03972"/>
    </source>
</evidence>
<comment type="similarity">
    <text evidence="1">Belongs to the PrpD family.</text>
</comment>
<comment type="caution">
    <text evidence="4">The sequence shown here is derived from an EMBL/GenBank/DDBJ whole genome shotgun (WGS) entry which is preliminary data.</text>
</comment>
<dbReference type="Pfam" id="PF19305">
    <property type="entry name" value="MmgE_PrpD_C"/>
    <property type="match status" value="1"/>
</dbReference>
<feature type="domain" description="MmgE/PrpD N-terminal" evidence="2">
    <location>
        <begin position="20"/>
        <end position="251"/>
    </location>
</feature>
<feature type="domain" description="MmgE/PrpD C-terminal" evidence="3">
    <location>
        <begin position="282"/>
        <end position="447"/>
    </location>
</feature>
<sequence length="484" mass="50936">MDDLQAWKALAREHRGMTGQLAAFVADLSADQVPDRTRRILADAVVDALGCGLYGLTTPWGRIMAEFAQAQQGPAEAALWGGGERISVLNSVLAGGTAIHSFDFDDHSRAKIHPGALVVPVVLALGERQRADGAVMLAAMAAGYEAMNRVSQAANPGRARMRGWHLTGTAGTFAAAAAASVMLGLDADTTASALGLAGTQSAGTWAFTADGGMSKRMHPGRSAQAGVMAALLAQRGFAGPRYILEAEDGGLLFGMSDAPRPALLVEGLGRRWHADETCFKPHACCGSNHACIDAVLDLMREHRLSPGDVARIVAGVAGVVDTQTGFEYRADSVLNAQMSLRYNIAVAMFDGQAYLEQFTPQRIVEPAVVALARRVEVEIDTEIDRAYPEIYGGRVTLVTRQGRTLTRKVDYSRGMPENPMSGEEIDRKFMSLASAAVGAERAAEVLAAARRLFDADSALPLADLLAGARVAGAASCVADCATAA</sequence>
<dbReference type="GO" id="GO:0016829">
    <property type="term" value="F:lyase activity"/>
    <property type="evidence" value="ECO:0007669"/>
    <property type="project" value="InterPro"/>
</dbReference>
<gene>
    <name evidence="4" type="ORF">FOZ76_26525</name>
</gene>
<dbReference type="InterPro" id="IPR042183">
    <property type="entry name" value="MmgE/PrpD_sf_1"/>
</dbReference>
<keyword evidence="5" id="KW-1185">Reference proteome</keyword>
<dbReference type="Pfam" id="PF03972">
    <property type="entry name" value="MmgE_PrpD_N"/>
    <property type="match status" value="1"/>
</dbReference>
<dbReference type="PANTHER" id="PTHR16943:SF8">
    <property type="entry name" value="2-METHYLCITRATE DEHYDRATASE"/>
    <property type="match status" value="1"/>
</dbReference>
<evidence type="ECO:0000256" key="1">
    <source>
        <dbReference type="ARBA" id="ARBA00006174"/>
    </source>
</evidence>
<name>A0A556A6C7_9BURK</name>
<organism evidence="4 5">
    <name type="scientific">Verticiella sediminum</name>
    <dbReference type="NCBI Taxonomy" id="1247510"/>
    <lineage>
        <taxon>Bacteria</taxon>
        <taxon>Pseudomonadati</taxon>
        <taxon>Pseudomonadota</taxon>
        <taxon>Betaproteobacteria</taxon>
        <taxon>Burkholderiales</taxon>
        <taxon>Alcaligenaceae</taxon>
        <taxon>Verticiella</taxon>
    </lineage>
</organism>
<dbReference type="InterPro" id="IPR045336">
    <property type="entry name" value="MmgE_PrpD_N"/>
</dbReference>
<dbReference type="InterPro" id="IPR005656">
    <property type="entry name" value="MmgE_PrpD"/>
</dbReference>
<dbReference type="EMBL" id="VLTJ01000044">
    <property type="protein sequence ID" value="TSH88446.1"/>
    <property type="molecule type" value="Genomic_DNA"/>
</dbReference>
<dbReference type="InterPro" id="IPR036148">
    <property type="entry name" value="MmgE/PrpD_sf"/>
</dbReference>
<evidence type="ECO:0000259" key="3">
    <source>
        <dbReference type="Pfam" id="PF19305"/>
    </source>
</evidence>
<dbReference type="InterPro" id="IPR042188">
    <property type="entry name" value="MmgE/PrpD_sf_2"/>
</dbReference>
<dbReference type="Gene3D" id="3.30.1330.120">
    <property type="entry name" value="2-methylcitrate dehydratase PrpD"/>
    <property type="match status" value="1"/>
</dbReference>
<dbReference type="OrthoDB" id="8627321at2"/>
<dbReference type="PANTHER" id="PTHR16943">
    <property type="entry name" value="2-METHYLCITRATE DEHYDRATASE-RELATED"/>
    <property type="match status" value="1"/>
</dbReference>
<evidence type="ECO:0000313" key="4">
    <source>
        <dbReference type="EMBL" id="TSH88446.1"/>
    </source>
</evidence>
<dbReference type="SUPFAM" id="SSF103378">
    <property type="entry name" value="2-methylcitrate dehydratase PrpD"/>
    <property type="match status" value="1"/>
</dbReference>
<evidence type="ECO:0000313" key="5">
    <source>
        <dbReference type="Proteomes" id="UP000318405"/>
    </source>
</evidence>
<accession>A0A556A6C7</accession>
<dbReference type="Proteomes" id="UP000318405">
    <property type="component" value="Unassembled WGS sequence"/>
</dbReference>
<protein>
    <submittedName>
        <fullName evidence="4">MmgE/PrpD family protein</fullName>
    </submittedName>
</protein>
<reference evidence="4 5" key="1">
    <citation type="submission" date="2019-07" db="EMBL/GenBank/DDBJ databases">
        <title>Qingshengfaniella alkalisoli gen. nov., sp. nov., isolated from saline soil.</title>
        <authorList>
            <person name="Xu L."/>
            <person name="Huang X.-X."/>
            <person name="Sun J.-Q."/>
        </authorList>
    </citation>
    <scope>NUCLEOTIDE SEQUENCE [LARGE SCALE GENOMIC DNA]</scope>
    <source>
        <strain evidence="4 5">DSM 27279</strain>
    </source>
</reference>
<proteinExistence type="inferred from homology"/>
<dbReference type="InterPro" id="IPR045337">
    <property type="entry name" value="MmgE_PrpD_C"/>
</dbReference>
<dbReference type="Gene3D" id="1.10.4100.10">
    <property type="entry name" value="2-methylcitrate dehydratase PrpD"/>
    <property type="match status" value="1"/>
</dbReference>
<dbReference type="AlphaFoldDB" id="A0A556A6C7"/>
<dbReference type="RefSeq" id="WP_143951315.1">
    <property type="nucleotide sequence ID" value="NZ_BAABMB010000002.1"/>
</dbReference>